<accession>K4LCJ7</accession>
<dbReference type="STRING" id="1089553.Tph_c02210"/>
<dbReference type="EC" id="4.1.1.44" evidence="2"/>
<dbReference type="SUPFAM" id="SSF69118">
    <property type="entry name" value="AhpD-like"/>
    <property type="match status" value="1"/>
</dbReference>
<protein>
    <submittedName>
        <fullName evidence="2">Putative carboxymuconolactone decarboxylase</fullName>
        <ecNumber evidence="2">4.1.1.44</ecNumber>
    </submittedName>
</protein>
<dbReference type="GO" id="GO:0047575">
    <property type="term" value="F:4-carboxymuconolactone decarboxylase activity"/>
    <property type="evidence" value="ECO:0007669"/>
    <property type="project" value="UniProtKB-EC"/>
</dbReference>
<keyword evidence="2" id="KW-0456">Lyase</keyword>
<sequence>MENLLKTLEEGRAELQKRFPEIMKGFQGIARGVHREGALSLKFKELIGIAVSVAIRCQP</sequence>
<keyword evidence="3" id="KW-1185">Reference proteome</keyword>
<reference evidence="2 3" key="1">
    <citation type="journal article" date="2012" name="BMC Genomics">
        <title>Genome-guided analysis of physiological and morphological traits of the fermentative acetate oxidizer Thermacetogenium phaeum.</title>
        <authorList>
            <person name="Oehler D."/>
            <person name="Poehlein A."/>
            <person name="Leimbach A."/>
            <person name="Muller N."/>
            <person name="Daniel R."/>
            <person name="Gottschalk G."/>
            <person name="Schink B."/>
        </authorList>
    </citation>
    <scope>NUCLEOTIDE SEQUENCE [LARGE SCALE GENOMIC DNA]</scope>
    <source>
        <strain evidence="3">ATCC BAA-254 / DSM 26808 / PB</strain>
    </source>
</reference>
<name>K4LCJ7_THEPS</name>
<feature type="domain" description="Carboxymuconolactone decarboxylase-like" evidence="1">
    <location>
        <begin position="20"/>
        <end position="58"/>
    </location>
</feature>
<dbReference type="KEGG" id="tpz:Tph_c02210"/>
<proteinExistence type="predicted"/>
<dbReference type="EMBL" id="CP003732">
    <property type="protein sequence ID" value="AFV10468.1"/>
    <property type="molecule type" value="Genomic_DNA"/>
</dbReference>
<evidence type="ECO:0000313" key="3">
    <source>
        <dbReference type="Proteomes" id="UP000000467"/>
    </source>
</evidence>
<dbReference type="InterPro" id="IPR029032">
    <property type="entry name" value="AhpD-like"/>
</dbReference>
<dbReference type="eggNOG" id="COG0599">
    <property type="taxonomic scope" value="Bacteria"/>
</dbReference>
<evidence type="ECO:0000313" key="2">
    <source>
        <dbReference type="EMBL" id="AFV10468.1"/>
    </source>
</evidence>
<dbReference type="Gene3D" id="1.20.1290.10">
    <property type="entry name" value="AhpD-like"/>
    <property type="match status" value="1"/>
</dbReference>
<dbReference type="HOGENOM" id="CLU_2959365_0_0_9"/>
<dbReference type="Proteomes" id="UP000000467">
    <property type="component" value="Chromosome"/>
</dbReference>
<dbReference type="Pfam" id="PF02627">
    <property type="entry name" value="CMD"/>
    <property type="match status" value="1"/>
</dbReference>
<dbReference type="InterPro" id="IPR003779">
    <property type="entry name" value="CMD-like"/>
</dbReference>
<dbReference type="GO" id="GO:0051920">
    <property type="term" value="F:peroxiredoxin activity"/>
    <property type="evidence" value="ECO:0007669"/>
    <property type="project" value="InterPro"/>
</dbReference>
<organism evidence="2 3">
    <name type="scientific">Thermacetogenium phaeum (strain ATCC BAA-254 / DSM 26808 / PB)</name>
    <dbReference type="NCBI Taxonomy" id="1089553"/>
    <lineage>
        <taxon>Bacteria</taxon>
        <taxon>Bacillati</taxon>
        <taxon>Bacillota</taxon>
        <taxon>Clostridia</taxon>
        <taxon>Thermoanaerobacterales</taxon>
        <taxon>Thermoanaerobacteraceae</taxon>
        <taxon>Thermacetogenium</taxon>
    </lineage>
</organism>
<dbReference type="AlphaFoldDB" id="K4LCJ7"/>
<evidence type="ECO:0000259" key="1">
    <source>
        <dbReference type="Pfam" id="PF02627"/>
    </source>
</evidence>
<gene>
    <name evidence="2" type="ordered locus">Tph_c02210</name>
</gene>